<accession>A0A183LFZ8</accession>
<organism evidence="1 2">
    <name type="scientific">Schistosoma margrebowiei</name>
    <dbReference type="NCBI Taxonomy" id="48269"/>
    <lineage>
        <taxon>Eukaryota</taxon>
        <taxon>Metazoa</taxon>
        <taxon>Spiralia</taxon>
        <taxon>Lophotrochozoa</taxon>
        <taxon>Platyhelminthes</taxon>
        <taxon>Trematoda</taxon>
        <taxon>Digenea</taxon>
        <taxon>Strigeidida</taxon>
        <taxon>Schistosomatoidea</taxon>
        <taxon>Schistosomatidae</taxon>
        <taxon>Schistosoma</taxon>
    </lineage>
</organism>
<gene>
    <name evidence="1" type="ORF">SMRZ_LOCUS2723</name>
</gene>
<proteinExistence type="predicted"/>
<dbReference type="Proteomes" id="UP000277204">
    <property type="component" value="Unassembled WGS sequence"/>
</dbReference>
<dbReference type="STRING" id="48269.A0A183LFZ8"/>
<dbReference type="AlphaFoldDB" id="A0A183LFZ8"/>
<protein>
    <submittedName>
        <fullName evidence="1">Uncharacterized protein</fullName>
    </submittedName>
</protein>
<evidence type="ECO:0000313" key="2">
    <source>
        <dbReference type="Proteomes" id="UP000277204"/>
    </source>
</evidence>
<evidence type="ECO:0000313" key="1">
    <source>
        <dbReference type="EMBL" id="VDO55819.1"/>
    </source>
</evidence>
<name>A0A183LFZ8_9TREM</name>
<keyword evidence="2" id="KW-1185">Reference proteome</keyword>
<sequence>MMVPVKFISKLLKLSIQSINKHKHNELRKRLNNSSILTFENLLQVSVAAARLCQWLRTLCECCDAGERLQNHINNYSSIEAQVSRKESTLGNLHLSLQLTKINIEMANNHLVECEHQIKRLSENIDILDYKIHEAKALASTIQSNLSELYNDTNNHDATNNLSFWFNILGALGTVYCQTLPIKHRSSLWNIFKNLVWNKMKEVYRQTTNDQKENLTICEESIQNLPLFKIIQAKPYELMKWFTLNKDFPPELILLYNNQHISYILEAILSILTILCKKDQLICDLYIDMKEFISNFNYTIHTNKIIFINVDQFHSFNAKENITYLLRFYFNQVFNKNISNTKNSQIVLWTSFSQYTEIGFKCRQKFGQVDFISIDLGLSHLECGSALTSCLLDLLPNCNILNSLQKLRIHEIETFEKICEDKIQLLNISNELKNYKLFHSDINNSIININSIQFNVNCLNLTKQHIELVKIFSRLSSNMMHFNELQLQHEHLNNQLNIFTNQINTNGCIINFTRKISLLFHSLENIQHKDYISLRWPCKRLCEYILSKYDHGLYSSHLENLNEINFPSDLFISYEHEIQEIGRRIIHMLLEFFLNSLNTWNNPLGLIIQIKISIYFNLLQYSKLTIYELHNPDQITEIDLFKQIIYSNIFTCEYDYQHCFNHNKSEVLKRVQLLEEKLPTLKGLEKALMNEPLIWTKIVETKWNFFHSLPGFSTKLPIPESHVFLVWISIRPELFYIISKVFVNHIMAQHITVNNNKEYSSRSFEAEKHLRIDELFQSQIMKRVRRFYSNENDFSSSVIYLILPNELNEFKHKNVFVHDKSGKIVASNGLINTLNKMAIYSNRTLFSIDCANTTDISYWLSVCESNTNILPYQRILIVLQNVHIIHKRMDILLNELLQYGLYHLRYKQIYHLQNQEKFILINKLGICFDIIIDLTCCTSGKQIVSVYNRLPGWLRLKCLPLLFQYESDQLLFTTSSWKVTSLVNKKEKQICYPQENVNDSIKEENSQLCLEESDGLYQKIESDKLYECIYNKQDMDKRKQSIDTIWATIEKELMILETTFKELESRYLSSSSPSSSSSPLSKSSASASSSQSSLSIQNTSPIFLLTTQYYAYLRCINYYHHYIKKYPINNYKLFIWLKYQLLIAKQFYQFINSWNIKKLISLTLPASIIINPKSLFDWILYSTLNNSMEQYHIISTIRVNNIP</sequence>
<dbReference type="Gene3D" id="1.20.920.20">
    <property type="match status" value="1"/>
</dbReference>
<dbReference type="EMBL" id="UZAI01000715">
    <property type="protein sequence ID" value="VDO55819.1"/>
    <property type="molecule type" value="Genomic_DNA"/>
</dbReference>
<reference evidence="1 2" key="1">
    <citation type="submission" date="2018-11" db="EMBL/GenBank/DDBJ databases">
        <authorList>
            <consortium name="Pathogen Informatics"/>
        </authorList>
    </citation>
    <scope>NUCLEOTIDE SEQUENCE [LARGE SCALE GENOMIC DNA]</scope>
    <source>
        <strain evidence="1 2">Zambia</strain>
    </source>
</reference>